<evidence type="ECO:0000256" key="3">
    <source>
        <dbReference type="ARBA" id="ARBA00022448"/>
    </source>
</evidence>
<evidence type="ECO:0000313" key="14">
    <source>
        <dbReference type="Proteomes" id="UP001494902"/>
    </source>
</evidence>
<organism evidence="13 14">
    <name type="scientific">Pseudonocardia nematodicida</name>
    <dbReference type="NCBI Taxonomy" id="1206997"/>
    <lineage>
        <taxon>Bacteria</taxon>
        <taxon>Bacillati</taxon>
        <taxon>Actinomycetota</taxon>
        <taxon>Actinomycetes</taxon>
        <taxon>Pseudonocardiales</taxon>
        <taxon>Pseudonocardiaceae</taxon>
        <taxon>Pseudonocardia</taxon>
    </lineage>
</organism>
<feature type="transmembrane region" description="Helical" evidence="11">
    <location>
        <begin position="206"/>
        <end position="230"/>
    </location>
</feature>
<evidence type="ECO:0000256" key="5">
    <source>
        <dbReference type="ARBA" id="ARBA00022692"/>
    </source>
</evidence>
<dbReference type="Proteomes" id="UP001494902">
    <property type="component" value="Unassembled WGS sequence"/>
</dbReference>
<dbReference type="CDD" id="cd00310">
    <property type="entry name" value="ATP-synt_Fo_a_6"/>
    <property type="match status" value="1"/>
</dbReference>
<keyword evidence="9 11" id="KW-0472">Membrane</keyword>
<dbReference type="PRINTS" id="PR00123">
    <property type="entry name" value="ATPASEA"/>
</dbReference>
<keyword evidence="8 11" id="KW-0406">Ion transport</keyword>
<comment type="similarity">
    <text evidence="2 11 12">Belongs to the ATPase A chain family.</text>
</comment>
<evidence type="ECO:0000313" key="13">
    <source>
        <dbReference type="EMBL" id="MEQ3550854.1"/>
    </source>
</evidence>
<keyword evidence="10 11" id="KW-0066">ATP synthesis</keyword>
<dbReference type="Gene3D" id="1.20.120.220">
    <property type="entry name" value="ATP synthase, F0 complex, subunit A"/>
    <property type="match status" value="1"/>
</dbReference>
<comment type="subcellular location">
    <subcellularLocation>
        <location evidence="11 12">Cell membrane</location>
        <topology evidence="11 12">Multi-pass membrane protein</topology>
    </subcellularLocation>
    <subcellularLocation>
        <location evidence="1">Membrane</location>
        <topology evidence="1">Multi-pass membrane protein</topology>
    </subcellularLocation>
</comment>
<dbReference type="RefSeq" id="WP_349297898.1">
    <property type="nucleotide sequence ID" value="NZ_JBEDNQ010000003.1"/>
</dbReference>
<dbReference type="NCBIfam" id="TIGR01131">
    <property type="entry name" value="ATP_synt_6_or_A"/>
    <property type="match status" value="1"/>
</dbReference>
<keyword evidence="5 11" id="KW-0812">Transmembrane</keyword>
<comment type="function">
    <text evidence="11 12">Key component of the proton channel; it plays a direct role in the translocation of protons across the membrane.</text>
</comment>
<dbReference type="InterPro" id="IPR045083">
    <property type="entry name" value="ATP_synth_F0_asu_bact/mt"/>
</dbReference>
<keyword evidence="3 11" id="KW-0813">Transport</keyword>
<proteinExistence type="inferred from homology"/>
<evidence type="ECO:0000256" key="1">
    <source>
        <dbReference type="ARBA" id="ARBA00004141"/>
    </source>
</evidence>
<accession>A0ABV1K9H7</accession>
<dbReference type="Pfam" id="PF00119">
    <property type="entry name" value="ATP-synt_A"/>
    <property type="match status" value="1"/>
</dbReference>
<dbReference type="PANTHER" id="PTHR11410:SF0">
    <property type="entry name" value="ATP SYNTHASE SUBUNIT A"/>
    <property type="match status" value="1"/>
</dbReference>
<feature type="transmembrane region" description="Helical" evidence="11">
    <location>
        <begin position="180"/>
        <end position="200"/>
    </location>
</feature>
<feature type="transmembrane region" description="Helical" evidence="11">
    <location>
        <begin position="24"/>
        <end position="46"/>
    </location>
</feature>
<comment type="caution">
    <text evidence="13">The sequence shown here is derived from an EMBL/GenBank/DDBJ whole genome shotgun (WGS) entry which is preliminary data.</text>
</comment>
<evidence type="ECO:0000256" key="6">
    <source>
        <dbReference type="ARBA" id="ARBA00022781"/>
    </source>
</evidence>
<dbReference type="PANTHER" id="PTHR11410">
    <property type="entry name" value="ATP SYNTHASE SUBUNIT A"/>
    <property type="match status" value="1"/>
</dbReference>
<reference evidence="13 14" key="1">
    <citation type="submission" date="2024-03" db="EMBL/GenBank/DDBJ databases">
        <title>Draft genome sequence of Pseudonocardia nematodicida JCM 31783.</title>
        <authorList>
            <person name="Butdee W."/>
            <person name="Duangmal K."/>
        </authorList>
    </citation>
    <scope>NUCLEOTIDE SEQUENCE [LARGE SCALE GENOMIC DNA]</scope>
    <source>
        <strain evidence="13 14">JCM 31783</strain>
    </source>
</reference>
<evidence type="ECO:0000256" key="11">
    <source>
        <dbReference type="HAMAP-Rule" id="MF_01393"/>
    </source>
</evidence>
<evidence type="ECO:0000256" key="8">
    <source>
        <dbReference type="ARBA" id="ARBA00023065"/>
    </source>
</evidence>
<evidence type="ECO:0000256" key="12">
    <source>
        <dbReference type="RuleBase" id="RU000483"/>
    </source>
</evidence>
<evidence type="ECO:0000256" key="7">
    <source>
        <dbReference type="ARBA" id="ARBA00022989"/>
    </source>
</evidence>
<keyword evidence="7 11" id="KW-1133">Transmembrane helix</keyword>
<evidence type="ECO:0000256" key="9">
    <source>
        <dbReference type="ARBA" id="ARBA00023136"/>
    </source>
</evidence>
<dbReference type="HAMAP" id="MF_01393">
    <property type="entry name" value="ATP_synth_a_bact"/>
    <property type="match status" value="1"/>
</dbReference>
<dbReference type="InterPro" id="IPR000568">
    <property type="entry name" value="ATP_synth_F0_asu"/>
</dbReference>
<dbReference type="InterPro" id="IPR035908">
    <property type="entry name" value="F0_ATP_A_sf"/>
</dbReference>
<name>A0ABV1K9H7_9PSEU</name>
<feature type="transmembrane region" description="Helical" evidence="11">
    <location>
        <begin position="88"/>
        <end position="113"/>
    </location>
</feature>
<gene>
    <name evidence="11 13" type="primary">atpB</name>
    <name evidence="13" type="ORF">WIS52_10255</name>
</gene>
<evidence type="ECO:0000256" key="2">
    <source>
        <dbReference type="ARBA" id="ARBA00006810"/>
    </source>
</evidence>
<keyword evidence="14" id="KW-1185">Reference proteome</keyword>
<keyword evidence="11" id="KW-1003">Cell membrane</keyword>
<dbReference type="EMBL" id="JBEDNQ010000003">
    <property type="protein sequence ID" value="MEQ3550854.1"/>
    <property type="molecule type" value="Genomic_DNA"/>
</dbReference>
<feature type="transmembrane region" description="Helical" evidence="11">
    <location>
        <begin position="119"/>
        <end position="138"/>
    </location>
</feature>
<evidence type="ECO:0000256" key="10">
    <source>
        <dbReference type="ARBA" id="ARBA00023310"/>
    </source>
</evidence>
<dbReference type="SUPFAM" id="SSF81336">
    <property type="entry name" value="F1F0 ATP synthase subunit A"/>
    <property type="match status" value="1"/>
</dbReference>
<evidence type="ECO:0000256" key="4">
    <source>
        <dbReference type="ARBA" id="ARBA00022547"/>
    </source>
</evidence>
<protein>
    <recommendedName>
        <fullName evidence="11 12">ATP synthase subunit a</fullName>
    </recommendedName>
    <alternativeName>
        <fullName evidence="11">ATP synthase F0 sector subunit a</fullName>
    </alternativeName>
    <alternativeName>
        <fullName evidence="11">F-ATPase subunit 6</fullName>
    </alternativeName>
</protein>
<sequence length="258" mass="28090">MGELVLAAEEFSPPGPSVFNYPPIFAGVTKPMVLIVLSAIFIAAYFTMATRRMTLVPGRAQFALESFYNVARNGMARDQIGEKDFRPFIPLILGLFSFVLVNNYFGIIPFFQIPTMSKISFPIALALVVYVFYHYAGFKKHGFAGYLKHATLPGGVPWAMAPLIIIIEIMQKFVVQPASLALRLFAAMFAGHLMLVLVAVGGEFLLLVLGGIYIAPGLLVVVAGIAFTFLEALVMTIQAYIFALLASVFIGAAVAEEH</sequence>
<keyword evidence="6 11" id="KW-0375">Hydrogen ion transport</keyword>
<keyword evidence="4 11" id="KW-0138">CF(0)</keyword>
<feature type="transmembrane region" description="Helical" evidence="11">
    <location>
        <begin position="237"/>
        <end position="255"/>
    </location>
</feature>